<dbReference type="NCBIfam" id="TIGR04294">
    <property type="entry name" value="pre_pil_HX9DG"/>
    <property type="match status" value="1"/>
</dbReference>
<dbReference type="Proteomes" id="UP000315017">
    <property type="component" value="Chromosome"/>
</dbReference>
<evidence type="ECO:0000313" key="2">
    <source>
        <dbReference type="EMBL" id="QDU30110.1"/>
    </source>
</evidence>
<dbReference type="InterPro" id="IPR045584">
    <property type="entry name" value="Pilin-like"/>
</dbReference>
<dbReference type="Gene3D" id="3.30.700.10">
    <property type="entry name" value="Glycoprotein, Type 4 Pilin"/>
    <property type="match status" value="1"/>
</dbReference>
<dbReference type="Pfam" id="PF07596">
    <property type="entry name" value="SBP_bac_10"/>
    <property type="match status" value="1"/>
</dbReference>
<evidence type="ECO:0000259" key="1">
    <source>
        <dbReference type="Pfam" id="PF07596"/>
    </source>
</evidence>
<organism evidence="2 3">
    <name type="scientific">Anatilimnocola aggregata</name>
    <dbReference type="NCBI Taxonomy" id="2528021"/>
    <lineage>
        <taxon>Bacteria</taxon>
        <taxon>Pseudomonadati</taxon>
        <taxon>Planctomycetota</taxon>
        <taxon>Planctomycetia</taxon>
        <taxon>Pirellulales</taxon>
        <taxon>Pirellulaceae</taxon>
        <taxon>Anatilimnocola</taxon>
    </lineage>
</organism>
<sequence length="352" mass="37159">MELLVVIAIIGILMALLLPAVQSAREAARRAQCGSQLRQWGIATHLYHDSFLAFPMTNAQNYQPNVQGFSPQARILPFIEQANLQGKLDFAQPAFTGPFNALVPNPLFAVAFATPIKVALCPSDSAPVLNTGAGGSQYSGINYMVSYGSGTKAYYDLRWRTDGFVYENSGVRFAEITSGTSNTVMMSEAVRSVGADFTLPAGTLPKAPYQATLNGSSGVDATLQMQQGLAASGGGWSNGPNGVIENPDLASIWPQKTNWRGAASAALRGRGTSWAHSGAMSTLTNGYLPPNSPIPDVVTHFTGFFAARSFHPGGANVAMGDGSVRLLANTLDARVCRSLHSCEGSEFGLGSF</sequence>
<dbReference type="InterPro" id="IPR027558">
    <property type="entry name" value="Pre_pil_HX9DG_C"/>
</dbReference>
<dbReference type="PANTHER" id="PTHR30093:SF2">
    <property type="entry name" value="TYPE II SECRETION SYSTEM PROTEIN H"/>
    <property type="match status" value="1"/>
</dbReference>
<proteinExistence type="predicted"/>
<protein>
    <recommendedName>
        <fullName evidence="1">DUF1559 domain-containing protein</fullName>
    </recommendedName>
</protein>
<accession>A0A517YIQ9</accession>
<dbReference type="AlphaFoldDB" id="A0A517YIQ9"/>
<reference evidence="2 3" key="1">
    <citation type="submission" date="2019-02" db="EMBL/GenBank/DDBJ databases">
        <title>Deep-cultivation of Planctomycetes and their phenomic and genomic characterization uncovers novel biology.</title>
        <authorList>
            <person name="Wiegand S."/>
            <person name="Jogler M."/>
            <person name="Boedeker C."/>
            <person name="Pinto D."/>
            <person name="Vollmers J."/>
            <person name="Rivas-Marin E."/>
            <person name="Kohn T."/>
            <person name="Peeters S.H."/>
            <person name="Heuer A."/>
            <person name="Rast P."/>
            <person name="Oberbeckmann S."/>
            <person name="Bunk B."/>
            <person name="Jeske O."/>
            <person name="Meyerdierks A."/>
            <person name="Storesund J.E."/>
            <person name="Kallscheuer N."/>
            <person name="Luecker S."/>
            <person name="Lage O.M."/>
            <person name="Pohl T."/>
            <person name="Merkel B.J."/>
            <person name="Hornburger P."/>
            <person name="Mueller R.-W."/>
            <person name="Bruemmer F."/>
            <person name="Labrenz M."/>
            <person name="Spormann A.M."/>
            <person name="Op den Camp H."/>
            <person name="Overmann J."/>
            <person name="Amann R."/>
            <person name="Jetten M.S.M."/>
            <person name="Mascher T."/>
            <person name="Medema M.H."/>
            <person name="Devos D.P."/>
            <person name="Kaster A.-K."/>
            <person name="Ovreas L."/>
            <person name="Rohde M."/>
            <person name="Galperin M.Y."/>
            <person name="Jogler C."/>
        </authorList>
    </citation>
    <scope>NUCLEOTIDE SEQUENCE [LARGE SCALE GENOMIC DNA]</scope>
    <source>
        <strain evidence="2 3">ETA_A8</strain>
    </source>
</reference>
<dbReference type="PANTHER" id="PTHR30093">
    <property type="entry name" value="GENERAL SECRETION PATHWAY PROTEIN G"/>
    <property type="match status" value="1"/>
</dbReference>
<name>A0A517YIQ9_9BACT</name>
<evidence type="ECO:0000313" key="3">
    <source>
        <dbReference type="Proteomes" id="UP000315017"/>
    </source>
</evidence>
<feature type="domain" description="DUF1559" evidence="1">
    <location>
        <begin position="22"/>
        <end position="333"/>
    </location>
</feature>
<dbReference type="SUPFAM" id="SSF54523">
    <property type="entry name" value="Pili subunits"/>
    <property type="match status" value="1"/>
</dbReference>
<dbReference type="EMBL" id="CP036274">
    <property type="protein sequence ID" value="QDU30110.1"/>
    <property type="molecule type" value="Genomic_DNA"/>
</dbReference>
<keyword evidence="3" id="KW-1185">Reference proteome</keyword>
<gene>
    <name evidence="2" type="ORF">ETAA8_52290</name>
</gene>
<dbReference type="InterPro" id="IPR011453">
    <property type="entry name" value="DUF1559"/>
</dbReference>
<dbReference type="KEGG" id="aagg:ETAA8_52290"/>